<dbReference type="PROSITE" id="PS00198">
    <property type="entry name" value="4FE4S_FER_1"/>
    <property type="match status" value="1"/>
</dbReference>
<dbReference type="Pfam" id="PF13187">
    <property type="entry name" value="Fer4_9"/>
    <property type="match status" value="1"/>
</dbReference>
<evidence type="ECO:0000313" key="5">
    <source>
        <dbReference type="EMBL" id="TDY55864.1"/>
    </source>
</evidence>
<keyword evidence="2" id="KW-0408">Iron</keyword>
<dbReference type="GO" id="GO:0046872">
    <property type="term" value="F:metal ion binding"/>
    <property type="evidence" value="ECO:0007669"/>
    <property type="project" value="UniProtKB-KW"/>
</dbReference>
<dbReference type="RefSeq" id="WP_133958913.1">
    <property type="nucleotide sequence ID" value="NZ_SORI01000022.1"/>
</dbReference>
<feature type="domain" description="4Fe-4S ferredoxin-type" evidence="4">
    <location>
        <begin position="338"/>
        <end position="366"/>
    </location>
</feature>
<protein>
    <recommendedName>
        <fullName evidence="4">4Fe-4S ferredoxin-type domain-containing protein</fullName>
    </recommendedName>
</protein>
<keyword evidence="1" id="KW-0479">Metal-binding</keyword>
<dbReference type="Pfam" id="PF00248">
    <property type="entry name" value="Aldo_ket_red"/>
    <property type="match status" value="1"/>
</dbReference>
<dbReference type="SUPFAM" id="SSF51430">
    <property type="entry name" value="NAD(P)-linked oxidoreductase"/>
    <property type="match status" value="1"/>
</dbReference>
<dbReference type="PANTHER" id="PTHR43312:SF2">
    <property type="entry name" value="OXIDOREDUCTASE"/>
    <property type="match status" value="1"/>
</dbReference>
<evidence type="ECO:0000259" key="4">
    <source>
        <dbReference type="PROSITE" id="PS51379"/>
    </source>
</evidence>
<name>A0A4R8M1A8_9BACT</name>
<evidence type="ECO:0000313" key="6">
    <source>
        <dbReference type="Proteomes" id="UP000295066"/>
    </source>
</evidence>
<dbReference type="PROSITE" id="PS51379">
    <property type="entry name" value="4FE4S_FER_2"/>
    <property type="match status" value="1"/>
</dbReference>
<evidence type="ECO:0000256" key="3">
    <source>
        <dbReference type="ARBA" id="ARBA00023014"/>
    </source>
</evidence>
<dbReference type="InterPro" id="IPR017896">
    <property type="entry name" value="4Fe4S_Fe-S-bd"/>
</dbReference>
<dbReference type="GO" id="GO:0051536">
    <property type="term" value="F:iron-sulfur cluster binding"/>
    <property type="evidence" value="ECO:0007669"/>
    <property type="project" value="UniProtKB-KW"/>
</dbReference>
<dbReference type="InterPro" id="IPR053135">
    <property type="entry name" value="AKR2_Oxidoreductase"/>
</dbReference>
<organism evidence="5 6">
    <name type="scientific">Aminivibrio pyruvatiphilus</name>
    <dbReference type="NCBI Taxonomy" id="1005740"/>
    <lineage>
        <taxon>Bacteria</taxon>
        <taxon>Thermotogati</taxon>
        <taxon>Synergistota</taxon>
        <taxon>Synergistia</taxon>
        <taxon>Synergistales</taxon>
        <taxon>Aminobacteriaceae</taxon>
        <taxon>Aminivibrio</taxon>
    </lineage>
</organism>
<keyword evidence="6" id="KW-1185">Reference proteome</keyword>
<dbReference type="InterPro" id="IPR017900">
    <property type="entry name" value="4Fe4S_Fe_S_CS"/>
</dbReference>
<gene>
    <name evidence="5" type="ORF">C8D99_12232</name>
</gene>
<comment type="caution">
    <text evidence="5">The sequence shown here is derived from an EMBL/GenBank/DDBJ whole genome shotgun (WGS) entry which is preliminary data.</text>
</comment>
<dbReference type="PANTHER" id="PTHR43312">
    <property type="entry name" value="D-THREO-ALDOSE 1-DEHYDROGENASE"/>
    <property type="match status" value="1"/>
</dbReference>
<reference evidence="5 6" key="1">
    <citation type="submission" date="2019-03" db="EMBL/GenBank/DDBJ databases">
        <title>Genomic Encyclopedia of Type Strains, Phase IV (KMG-IV): sequencing the most valuable type-strain genomes for metagenomic binning, comparative biology and taxonomic classification.</title>
        <authorList>
            <person name="Goeker M."/>
        </authorList>
    </citation>
    <scope>NUCLEOTIDE SEQUENCE [LARGE SCALE GENOMIC DNA]</scope>
    <source>
        <strain evidence="5 6">DSM 25964</strain>
    </source>
</reference>
<dbReference type="Proteomes" id="UP000295066">
    <property type="component" value="Unassembled WGS sequence"/>
</dbReference>
<dbReference type="InterPro" id="IPR036812">
    <property type="entry name" value="NAD(P)_OxRdtase_dom_sf"/>
</dbReference>
<sequence length="378" mass="42910">MLYRSMPRTGDELSILGFGCMRLPLDGEGKIDENRATALVRTAIDRGVNYIDTAYPYHGGESEPFVGRALGDGYREKVFLATKLPSWMVETPSDMDRFLDEQLARLQTDVIDYFLLHSLNAERWEIMRKNGFGAFLDRALADGRIRRAGFSFHDQLPLFREIVDAYPWHFCQIQYNYLDTNYQAGTAGLKYAAERNMGVVIMEPLRGGNLARNIPDVMKKIWSGSPKPFSPAGWALRWLWDQPEVSVVLSGMTTEEDLEDNLASADDACTGCLTARERDMIARVKEEYRTRMKVLCTSCQYCMPCPAGVNIPECFNRYNMAFMFDNLEQARMTYPVFLKPGARASACVKCGACEEKCPQNLRIRTLLDSVAELLEPKE</sequence>
<evidence type="ECO:0000256" key="2">
    <source>
        <dbReference type="ARBA" id="ARBA00023004"/>
    </source>
</evidence>
<dbReference type="CDD" id="cd19096">
    <property type="entry name" value="AKR_Fe-S_oxidoreductase"/>
    <property type="match status" value="1"/>
</dbReference>
<dbReference type="InterPro" id="IPR023210">
    <property type="entry name" value="NADP_OxRdtase_dom"/>
</dbReference>
<evidence type="ECO:0000256" key="1">
    <source>
        <dbReference type="ARBA" id="ARBA00022723"/>
    </source>
</evidence>
<accession>A0A4R8M1A8</accession>
<dbReference type="Gene3D" id="3.20.20.100">
    <property type="entry name" value="NADP-dependent oxidoreductase domain"/>
    <property type="match status" value="1"/>
</dbReference>
<proteinExistence type="predicted"/>
<dbReference type="AlphaFoldDB" id="A0A4R8M1A8"/>
<dbReference type="OrthoDB" id="9773828at2"/>
<keyword evidence="3" id="KW-0411">Iron-sulfur</keyword>
<dbReference type="EMBL" id="SORI01000022">
    <property type="protein sequence ID" value="TDY55864.1"/>
    <property type="molecule type" value="Genomic_DNA"/>
</dbReference>